<dbReference type="InterPro" id="IPR000073">
    <property type="entry name" value="AB_hydrolase_1"/>
</dbReference>
<evidence type="ECO:0000259" key="5">
    <source>
        <dbReference type="Pfam" id="PF08386"/>
    </source>
</evidence>
<evidence type="ECO:0000313" key="6">
    <source>
        <dbReference type="EMBL" id="MDT6982781.1"/>
    </source>
</evidence>
<proteinExistence type="inferred from homology"/>
<comment type="similarity">
    <text evidence="1">Belongs to the peptidase S33 family.</text>
</comment>
<dbReference type="GO" id="GO:0016787">
    <property type="term" value="F:hydrolase activity"/>
    <property type="evidence" value="ECO:0007669"/>
    <property type="project" value="UniProtKB-KW"/>
</dbReference>
<comment type="caution">
    <text evidence="6">The sequence shown here is derived from an EMBL/GenBank/DDBJ whole genome shotgun (WGS) entry which is preliminary data.</text>
</comment>
<dbReference type="RefSeq" id="WP_394306537.1">
    <property type="nucleotide sequence ID" value="NZ_JASKMA010000003.1"/>
</dbReference>
<feature type="domain" description="AB hydrolase-1" evidence="4">
    <location>
        <begin position="75"/>
        <end position="226"/>
    </location>
</feature>
<gene>
    <name evidence="6" type="ORF">QNO04_04860</name>
</gene>
<dbReference type="Pfam" id="PF08386">
    <property type="entry name" value="Abhydrolase_4"/>
    <property type="match status" value="1"/>
</dbReference>
<name>A0ABU3JLI4_9ACTN</name>
<dbReference type="Proteomes" id="UP001249760">
    <property type="component" value="Unassembled WGS sequence"/>
</dbReference>
<feature type="domain" description="Peptidase S33 tripeptidyl aminopeptidase-like C-terminal" evidence="5">
    <location>
        <begin position="388"/>
        <end position="487"/>
    </location>
</feature>
<protein>
    <submittedName>
        <fullName evidence="6">Alpha/beta hydrolase</fullName>
    </submittedName>
</protein>
<evidence type="ECO:0000313" key="7">
    <source>
        <dbReference type="Proteomes" id="UP001249760"/>
    </source>
</evidence>
<evidence type="ECO:0000256" key="3">
    <source>
        <dbReference type="ARBA" id="ARBA00022801"/>
    </source>
</evidence>
<dbReference type="PANTHER" id="PTHR43248:SF29">
    <property type="entry name" value="TRIPEPTIDYL AMINOPEPTIDASE"/>
    <property type="match status" value="1"/>
</dbReference>
<dbReference type="SUPFAM" id="SSF53474">
    <property type="entry name" value="alpha/beta-Hydrolases"/>
    <property type="match status" value="1"/>
</dbReference>
<dbReference type="Gene3D" id="3.40.50.1820">
    <property type="entry name" value="alpha/beta hydrolase"/>
    <property type="match status" value="1"/>
</dbReference>
<keyword evidence="2" id="KW-0732">Signal</keyword>
<dbReference type="EMBL" id="JASKMA010000003">
    <property type="protein sequence ID" value="MDT6982781.1"/>
    <property type="molecule type" value="Genomic_DNA"/>
</dbReference>
<keyword evidence="7" id="KW-1185">Reference proteome</keyword>
<organism evidence="6 7">
    <name type="scientific">Streptomyces lusitanus</name>
    <dbReference type="NCBI Taxonomy" id="68232"/>
    <lineage>
        <taxon>Bacteria</taxon>
        <taxon>Bacillati</taxon>
        <taxon>Actinomycetota</taxon>
        <taxon>Actinomycetes</taxon>
        <taxon>Kitasatosporales</taxon>
        <taxon>Streptomycetaceae</taxon>
        <taxon>Streptomyces</taxon>
    </lineage>
</organism>
<dbReference type="PANTHER" id="PTHR43248">
    <property type="entry name" value="2-SUCCINYL-6-HYDROXY-2,4-CYCLOHEXADIENE-1-CARBOXYLATE SYNTHASE"/>
    <property type="match status" value="1"/>
</dbReference>
<reference evidence="6 7" key="1">
    <citation type="submission" date="2023-05" db="EMBL/GenBank/DDBJ databases">
        <title>Streptomyces fuscus sp. nov., a brown-black pigment producing actinomyces isolated from dry sand of Sea duck farm.</title>
        <authorList>
            <person name="Xie J."/>
            <person name="Shen N."/>
        </authorList>
    </citation>
    <scope>NUCLEOTIDE SEQUENCE [LARGE SCALE GENOMIC DNA]</scope>
    <source>
        <strain evidence="6 7">CGMCC 4.1745</strain>
    </source>
</reference>
<dbReference type="InterPro" id="IPR013595">
    <property type="entry name" value="Pept_S33_TAP-like_C"/>
</dbReference>
<keyword evidence="3 6" id="KW-0378">Hydrolase</keyword>
<dbReference type="InterPro" id="IPR051601">
    <property type="entry name" value="Serine_prot/Carboxylest_S33"/>
</dbReference>
<evidence type="ECO:0000256" key="2">
    <source>
        <dbReference type="ARBA" id="ARBA00022729"/>
    </source>
</evidence>
<evidence type="ECO:0000259" key="4">
    <source>
        <dbReference type="Pfam" id="PF00561"/>
    </source>
</evidence>
<accession>A0ABU3JLI4</accession>
<dbReference type="Pfam" id="PF00561">
    <property type="entry name" value="Abhydrolase_1"/>
    <property type="match status" value="1"/>
</dbReference>
<sequence length="521" mass="56612">MLLSTAAALPHTVRGGDAAEASSPAWRPCEEPAQRGFECATLSVPLDYDRPAGETIELAVIRRRATRPSERVGSLFFNPGGPGGAGTDALPAWYERFVPAELRERFDIVSWDPRGVGRSTAVRCFGSAEEATAFWARQPVGFPVGEKERRTWFAGRAELAENCRQRAAKLLPHVSTSYTARDLDRLRQAAGDERLHYWGLSYGTFLGAVYANLFPDKVGGLLLDGNVDPRNYVDGAMESDPELTTSLRMGSDLGAADTLEQFLTLCGQAPTSGCTFSAGTPEATRARFTELMRRLQDRPVGAWTYARTVSDLRQDLYFVEPGWTDAGEMLQALWEGRAPQAAPAPDPGVYPGTEQEAAVVCSESPNPRTLGRYPELDAFGYARAGDLGRRWVWDYEWCAQWPAVAADRYTGPFDRRTAHPVLVVNTVYDVATSYQAAEAMTSQLGDARLLTLRGYGHTALLNPSACVNDYAVRYFTTGALPPEGATCRQDTRPFAAARPAGGIAAGGGGLAGTVEPRPRTR</sequence>
<evidence type="ECO:0000256" key="1">
    <source>
        <dbReference type="ARBA" id="ARBA00010088"/>
    </source>
</evidence>
<dbReference type="InterPro" id="IPR029058">
    <property type="entry name" value="AB_hydrolase_fold"/>
</dbReference>